<evidence type="ECO:0000259" key="3">
    <source>
        <dbReference type="PROSITE" id="PS51406"/>
    </source>
</evidence>
<dbReference type="InterPro" id="IPR002181">
    <property type="entry name" value="Fibrinogen_a/b/g_C_dom"/>
</dbReference>
<accession>A0A8S3UHD3</accession>
<evidence type="ECO:0000256" key="1">
    <source>
        <dbReference type="ARBA" id="ARBA00023157"/>
    </source>
</evidence>
<dbReference type="EMBL" id="CAJPWZ010002592">
    <property type="protein sequence ID" value="CAG2241710.1"/>
    <property type="molecule type" value="Genomic_DNA"/>
</dbReference>
<keyword evidence="1" id="KW-1015">Disulfide bond</keyword>
<dbReference type="InterPro" id="IPR036056">
    <property type="entry name" value="Fibrinogen-like_C"/>
</dbReference>
<protein>
    <recommendedName>
        <fullName evidence="3">Fibrinogen C-terminal domain-containing protein</fullName>
    </recommendedName>
</protein>
<dbReference type="GO" id="GO:0005615">
    <property type="term" value="C:extracellular space"/>
    <property type="evidence" value="ECO:0007669"/>
    <property type="project" value="TreeGrafter"/>
</dbReference>
<dbReference type="OrthoDB" id="6145874at2759"/>
<dbReference type="Pfam" id="PF00147">
    <property type="entry name" value="Fibrinogen_C"/>
    <property type="match status" value="2"/>
</dbReference>
<dbReference type="SMART" id="SM00186">
    <property type="entry name" value="FBG"/>
    <property type="match status" value="2"/>
</dbReference>
<feature type="domain" description="Fibrinogen C-terminal" evidence="3">
    <location>
        <begin position="216"/>
        <end position="431"/>
    </location>
</feature>
<dbReference type="PROSITE" id="PS00514">
    <property type="entry name" value="FIBRINOGEN_C_1"/>
    <property type="match status" value="1"/>
</dbReference>
<keyword evidence="5" id="KW-1185">Reference proteome</keyword>
<dbReference type="SUPFAM" id="SSF56496">
    <property type="entry name" value="Fibrinogen C-terminal domain-like"/>
    <property type="match status" value="2"/>
</dbReference>
<name>A0A8S3UHD3_MYTED</name>
<sequence length="570" mass="66116">MLNVLYQLCCSVDKLAIEIACRQCSNDGEARISGGMLKHELTSIKRMEEGRRESLLFYKYLCHKIGTQVDVRTRRLSFIICDIHNHPLKRNSFKYFPEISSGSRAEGLNLSGSDVDIMLIDNRFEVYESENEAVQGRKIGILLKGLITIQTDEDDTQRAPLVALLNTSDISQNILKSFGNQLNEKVNNSVNEKLGDIHRRIQKVEDNCKHTETDRSSGSGNRKDCSDLPKDSRSGIYRIKPDHAEEFDVYCEMTVDHGGWTVIQRRESGDLDFYQGWTKYKTGFGQLNREFWLGNDKIHTLTSQGRYELLIGLADFDNNQAYAKYQHFYIDNETSKYKINVYGYSGSAGDNLNYHNGMPFTTFDRDNDKDRGNCAKIVTGAWWFQDCFESHLNGHYFIRTPSKAWRGIIWKNWKGPNHSLRATEMMIRRLVIVIRDCSDLPKALRSGIYRIKPDKAEAFDVYCEMTIDSGRWTVIQRRESGDLDFYLGWAKYKTGFGQLNREFWLGNDKIHILTSQGRYELRIDLYDFDNNQAYAKYQHFYIGNETSKYKINVYGYSGNAGRYNKFLFYI</sequence>
<evidence type="ECO:0000256" key="2">
    <source>
        <dbReference type="SAM" id="MobiDB-lite"/>
    </source>
</evidence>
<dbReference type="Proteomes" id="UP000683360">
    <property type="component" value="Unassembled WGS sequence"/>
</dbReference>
<feature type="region of interest" description="Disordered" evidence="2">
    <location>
        <begin position="207"/>
        <end position="229"/>
    </location>
</feature>
<evidence type="ECO:0000313" key="4">
    <source>
        <dbReference type="EMBL" id="CAG2241710.1"/>
    </source>
</evidence>
<reference evidence="4" key="1">
    <citation type="submission" date="2021-03" db="EMBL/GenBank/DDBJ databases">
        <authorList>
            <person name="Bekaert M."/>
        </authorList>
    </citation>
    <scope>NUCLEOTIDE SEQUENCE</scope>
</reference>
<dbReference type="Gene3D" id="3.90.215.10">
    <property type="entry name" value="Gamma Fibrinogen, chain A, domain 1"/>
    <property type="match status" value="2"/>
</dbReference>
<dbReference type="PANTHER" id="PTHR19143">
    <property type="entry name" value="FIBRINOGEN/TENASCIN/ANGIOPOEITIN"/>
    <property type="match status" value="1"/>
</dbReference>
<gene>
    <name evidence="4" type="ORF">MEDL_53837</name>
</gene>
<organism evidence="4 5">
    <name type="scientific">Mytilus edulis</name>
    <name type="common">Blue mussel</name>
    <dbReference type="NCBI Taxonomy" id="6550"/>
    <lineage>
        <taxon>Eukaryota</taxon>
        <taxon>Metazoa</taxon>
        <taxon>Spiralia</taxon>
        <taxon>Lophotrochozoa</taxon>
        <taxon>Mollusca</taxon>
        <taxon>Bivalvia</taxon>
        <taxon>Autobranchia</taxon>
        <taxon>Pteriomorphia</taxon>
        <taxon>Mytilida</taxon>
        <taxon>Mytiloidea</taxon>
        <taxon>Mytilidae</taxon>
        <taxon>Mytilinae</taxon>
        <taxon>Mytilus</taxon>
    </lineage>
</organism>
<dbReference type="NCBIfam" id="NF040941">
    <property type="entry name" value="GGGWT_bact"/>
    <property type="match status" value="2"/>
</dbReference>
<comment type="caution">
    <text evidence="4">The sequence shown here is derived from an EMBL/GenBank/DDBJ whole genome shotgun (WGS) entry which is preliminary data.</text>
</comment>
<dbReference type="AlphaFoldDB" id="A0A8S3UHD3"/>
<dbReference type="InterPro" id="IPR050373">
    <property type="entry name" value="Fibrinogen_C-term_domain"/>
</dbReference>
<feature type="domain" description="Fibrinogen C-terminal" evidence="3">
    <location>
        <begin position="432"/>
        <end position="570"/>
    </location>
</feature>
<dbReference type="InterPro" id="IPR020837">
    <property type="entry name" value="Fibrinogen_CS"/>
</dbReference>
<proteinExistence type="predicted"/>
<dbReference type="InterPro" id="IPR014716">
    <property type="entry name" value="Fibrinogen_a/b/g_C_1"/>
</dbReference>
<dbReference type="FunFam" id="3.90.215.10:FF:000001">
    <property type="entry name" value="Tenascin isoform 1"/>
    <property type="match status" value="1"/>
</dbReference>
<dbReference type="CDD" id="cd00087">
    <property type="entry name" value="FReD"/>
    <property type="match status" value="1"/>
</dbReference>
<dbReference type="PROSITE" id="PS51406">
    <property type="entry name" value="FIBRINOGEN_C_2"/>
    <property type="match status" value="2"/>
</dbReference>
<evidence type="ECO:0000313" key="5">
    <source>
        <dbReference type="Proteomes" id="UP000683360"/>
    </source>
</evidence>